<protein>
    <submittedName>
        <fullName evidence="1">LamG domain-containing protein</fullName>
    </submittedName>
</protein>
<organism evidence="1 2">
    <name type="scientific">Lentisphaera profundi</name>
    <dbReference type="NCBI Taxonomy" id="1658616"/>
    <lineage>
        <taxon>Bacteria</taxon>
        <taxon>Pseudomonadati</taxon>
        <taxon>Lentisphaerota</taxon>
        <taxon>Lentisphaeria</taxon>
        <taxon>Lentisphaerales</taxon>
        <taxon>Lentisphaeraceae</taxon>
        <taxon>Lentisphaera</taxon>
    </lineage>
</organism>
<dbReference type="EMBL" id="CP117811">
    <property type="protein sequence ID" value="WDE97191.1"/>
    <property type="molecule type" value="Genomic_DNA"/>
</dbReference>
<keyword evidence="2" id="KW-1185">Reference proteome</keyword>
<proteinExistence type="predicted"/>
<sequence length="985" mass="111424">MIFKKSNLSHLALLYALVFIGFSTLVNADVLSPTKISQEQDFIHLENSFIAVKLAVKDGSIRSISDRKLGVDYSFQGVGLEFSTLHERIKGLRVQTIETRSEKVILHFTKHNFSIALTYSLAANDHFIEKHFEIKENDKKSFHIKDLVLEKMSQAESFNEIHFHDDNTIWHCPINLFLRSEKGGCFAGLAYPYWNLEQQGKKGFSLGFSANYQVPAGQVFTSEKYFLGVYRNEGIYRYSQGPYPGSKPNPYISFTGAGVTQHFKGRMPAQAVESEVLDWGEVWAMQKFMRHALPDLPLPEKGYWVWQNGWWAKLWDIKTEILDQLKQSGIHDIMTAHTWYGRGNHPINPPYLNKMRTQSLGFPKDKGVAGMPGPAGPTAGLHSKHDEVSLDSFISGQFTPEFMAPPAMEAFYNYGKKIGVHVSSFSLPGLYFEDRPEWASLQKDGKVTEYLFGAKIDCPASDEFMEHHRKLLEHVFEKYQPRWWGFDGRWLSYWEVPKYRPGSAGLGFDTCYAKNHGHPPGDNLYKEWKNIEKLLSGIRKKYPFMCLEMYYGMKRGGPWAMRYFNADENYYETNGVTMNRFQAWHNGNDRFRPVYKNMAAVIGKSPKDFQRSLLSTISVTSYAKFGEGFHGLALEENRQFLKKWRAWATKNHAYLKVKRDLFACPGFKPIDGSAHIIKDRGFFFLFSPAHKGEDVRASIPINHWLQLDESAGQLYQIKEVYPNKGKLLAIVPYGEDFFYDIPKNAEVILSIEPTTAGSKPFNKLDSAKEGQIIEAFSSEGSEQRLPASDRHYSFDSIDAKTATSANQLSSATPARLSGQTLTGGVNDKALQFKPGNKGVLLGDLGMKSPATISFWIKSDKLQSDGRLLSQLEGPSQQRGALRIVGGNLQVWNASDWPVVVSGLSHKNVWQHLVIVYNQDGTVSGYLNGRKSHTVSASFDFKGIKAGLGSPFLGQWGDSFIGILDDVRIRQGALSEKEIHKLIYSK</sequence>
<name>A0ABY7VSK6_9BACT</name>
<accession>A0ABY7VSK6</accession>
<dbReference type="Proteomes" id="UP001214250">
    <property type="component" value="Chromosome 1"/>
</dbReference>
<dbReference type="SUPFAM" id="SSF49899">
    <property type="entry name" value="Concanavalin A-like lectins/glucanases"/>
    <property type="match status" value="1"/>
</dbReference>
<evidence type="ECO:0000313" key="1">
    <source>
        <dbReference type="EMBL" id="WDE97191.1"/>
    </source>
</evidence>
<dbReference type="InterPro" id="IPR013320">
    <property type="entry name" value="ConA-like_dom_sf"/>
</dbReference>
<gene>
    <name evidence="1" type="ORF">PQO03_04380</name>
</gene>
<dbReference type="RefSeq" id="WP_274151427.1">
    <property type="nucleotide sequence ID" value="NZ_CP117811.1"/>
</dbReference>
<dbReference type="Gene3D" id="2.60.120.200">
    <property type="match status" value="1"/>
</dbReference>
<reference evidence="1 2" key="1">
    <citation type="submission" date="2023-02" db="EMBL/GenBank/DDBJ databases">
        <title>Genome sequence of Lentisphaera profundi SAORIC-696.</title>
        <authorList>
            <person name="Kim e."/>
            <person name="Cho J.-C."/>
            <person name="Choi A."/>
            <person name="Kang I."/>
        </authorList>
    </citation>
    <scope>NUCLEOTIDE SEQUENCE [LARGE SCALE GENOMIC DNA]</scope>
    <source>
        <strain evidence="1 2">SAORIC-696</strain>
    </source>
</reference>
<evidence type="ECO:0000313" key="2">
    <source>
        <dbReference type="Proteomes" id="UP001214250"/>
    </source>
</evidence>
<dbReference type="Pfam" id="PF13385">
    <property type="entry name" value="Laminin_G_3"/>
    <property type="match status" value="1"/>
</dbReference>